<dbReference type="InterPro" id="IPR000182">
    <property type="entry name" value="GNAT_dom"/>
</dbReference>
<dbReference type="EMBL" id="PVLR01000031">
    <property type="protein sequence ID" value="PRD68395.1"/>
    <property type="molecule type" value="Genomic_DNA"/>
</dbReference>
<dbReference type="AlphaFoldDB" id="A0A2S9KDE3"/>
<dbReference type="PANTHER" id="PTHR42919">
    <property type="entry name" value="N-ALPHA-ACETYLTRANSFERASE"/>
    <property type="match status" value="1"/>
</dbReference>
<dbReference type="OrthoDB" id="143110at2"/>
<dbReference type="GO" id="GO:0016747">
    <property type="term" value="F:acyltransferase activity, transferring groups other than amino-acyl groups"/>
    <property type="evidence" value="ECO:0007669"/>
    <property type="project" value="InterPro"/>
</dbReference>
<accession>A0A2S9KDE3</accession>
<dbReference type="PANTHER" id="PTHR42919:SF35">
    <property type="entry name" value="N-ACETYLTRANSFERASE DOMAIN-CONTAINING PROTEIN"/>
    <property type="match status" value="1"/>
</dbReference>
<dbReference type="Gene3D" id="3.40.630.30">
    <property type="match status" value="1"/>
</dbReference>
<proteinExistence type="predicted"/>
<sequence>MRTEFLSKKYEHGKWRKLHRLSTKSCSNQKMNSTIANCRPARTEDVSQVADVHSAAFPGFFLTTLGPGFLRTMYRAFISNVGGVFVINEQNNRLDGFAVGILKSAGKDRNLAIRFLPQFIAALAPGLIRNPVKVMRRVAAQFFSVGEEPEVPNNSVILRSIGVLPDAKGSGVASRLLDEFERLSRAKGATSVALTTDALDNERAVGFYRKHGYHIAQEFSQDKNRKMLLMLKDLQ</sequence>
<dbReference type="PROSITE" id="PS51186">
    <property type="entry name" value="GNAT"/>
    <property type="match status" value="1"/>
</dbReference>
<dbReference type="InterPro" id="IPR051556">
    <property type="entry name" value="N-term/lysine_N-AcTrnsfr"/>
</dbReference>
<dbReference type="Proteomes" id="UP000238326">
    <property type="component" value="Unassembled WGS sequence"/>
</dbReference>
<keyword evidence="3" id="KW-1185">Reference proteome</keyword>
<dbReference type="CDD" id="cd04301">
    <property type="entry name" value="NAT_SF"/>
    <property type="match status" value="1"/>
</dbReference>
<comment type="caution">
    <text evidence="2">The sequence shown here is derived from an EMBL/GenBank/DDBJ whole genome shotgun (WGS) entry which is preliminary data.</text>
</comment>
<dbReference type="Pfam" id="PF00583">
    <property type="entry name" value="Acetyltransf_1"/>
    <property type="match status" value="1"/>
</dbReference>
<protein>
    <recommendedName>
        <fullName evidence="1">N-acetyltransferase domain-containing protein</fullName>
    </recommendedName>
</protein>
<dbReference type="SUPFAM" id="SSF55729">
    <property type="entry name" value="Acyl-CoA N-acyltransferases (Nat)"/>
    <property type="match status" value="1"/>
</dbReference>
<evidence type="ECO:0000313" key="3">
    <source>
        <dbReference type="Proteomes" id="UP000238326"/>
    </source>
</evidence>
<gene>
    <name evidence="2" type="ORF">C6P61_11435</name>
</gene>
<evidence type="ECO:0000313" key="2">
    <source>
        <dbReference type="EMBL" id="PRD68395.1"/>
    </source>
</evidence>
<evidence type="ECO:0000259" key="1">
    <source>
        <dbReference type="PROSITE" id="PS51186"/>
    </source>
</evidence>
<feature type="domain" description="N-acetyltransferase" evidence="1">
    <location>
        <begin position="36"/>
        <end position="235"/>
    </location>
</feature>
<name>A0A2S9KDE3_9BURK</name>
<reference evidence="2 3" key="1">
    <citation type="submission" date="2018-03" db="EMBL/GenBank/DDBJ databases">
        <title>Comparative genomics illustrates the genes involved in a hyperalkaliphilic mechanisms of Serpentinomonas isolated from highly-alkaline calcium-rich serpentinized springs.</title>
        <authorList>
            <person name="Suzuki S."/>
            <person name="Ishii S."/>
            <person name="Walworth N."/>
            <person name="Bird L."/>
            <person name="Kuenen J.G."/>
            <person name="Nealson K.H."/>
        </authorList>
    </citation>
    <scope>NUCLEOTIDE SEQUENCE [LARGE SCALE GENOMIC DNA]</scope>
    <source>
        <strain evidence="2 3">83</strain>
    </source>
</reference>
<organism evidence="2 3">
    <name type="scientific">Malikia spinosa</name>
    <dbReference type="NCBI Taxonomy" id="86180"/>
    <lineage>
        <taxon>Bacteria</taxon>
        <taxon>Pseudomonadati</taxon>
        <taxon>Pseudomonadota</taxon>
        <taxon>Betaproteobacteria</taxon>
        <taxon>Burkholderiales</taxon>
        <taxon>Comamonadaceae</taxon>
        <taxon>Malikia</taxon>
    </lineage>
</organism>
<dbReference type="InterPro" id="IPR016181">
    <property type="entry name" value="Acyl_CoA_acyltransferase"/>
</dbReference>